<evidence type="ECO:0000313" key="3">
    <source>
        <dbReference type="EMBL" id="ATE52668.1"/>
    </source>
</evidence>
<dbReference type="Pfam" id="PF00535">
    <property type="entry name" value="Glycos_transf_2"/>
    <property type="match status" value="1"/>
</dbReference>
<feature type="domain" description="Glycosyltransferase 2-like" evidence="2">
    <location>
        <begin position="57"/>
        <end position="222"/>
    </location>
</feature>
<dbReference type="AlphaFoldDB" id="A0A290Z0Y9"/>
<keyword evidence="4" id="KW-1185">Reference proteome</keyword>
<dbReference type="InterPro" id="IPR029044">
    <property type="entry name" value="Nucleotide-diphossugar_trans"/>
</dbReference>
<keyword evidence="1" id="KW-0472">Membrane</keyword>
<evidence type="ECO:0000259" key="2">
    <source>
        <dbReference type="Pfam" id="PF00535"/>
    </source>
</evidence>
<dbReference type="GO" id="GO:0016740">
    <property type="term" value="F:transferase activity"/>
    <property type="evidence" value="ECO:0007669"/>
    <property type="project" value="UniProtKB-KW"/>
</dbReference>
<proteinExistence type="predicted"/>
<feature type="transmembrane region" description="Helical" evidence="1">
    <location>
        <begin position="317"/>
        <end position="336"/>
    </location>
</feature>
<keyword evidence="3" id="KW-0808">Transferase</keyword>
<dbReference type="PANTHER" id="PTHR43646:SF3">
    <property type="entry name" value="SLR1566 PROTEIN"/>
    <property type="match status" value="1"/>
</dbReference>
<gene>
    <name evidence="3" type="ORF">CNX65_04705</name>
</gene>
<dbReference type="KEGG" id="apre:CNX65_04705"/>
<dbReference type="SUPFAM" id="SSF53448">
    <property type="entry name" value="Nucleotide-diphospho-sugar transferases"/>
    <property type="match status" value="1"/>
</dbReference>
<evidence type="ECO:0000313" key="4">
    <source>
        <dbReference type="Proteomes" id="UP000218505"/>
    </source>
</evidence>
<dbReference type="EMBL" id="CP023445">
    <property type="protein sequence ID" value="ATE52668.1"/>
    <property type="molecule type" value="Genomic_DNA"/>
</dbReference>
<protein>
    <submittedName>
        <fullName evidence="3">Glycosyl transferase</fullName>
    </submittedName>
</protein>
<feature type="transmembrane region" description="Helical" evidence="1">
    <location>
        <begin position="348"/>
        <end position="368"/>
    </location>
</feature>
<reference evidence="3" key="1">
    <citation type="submission" date="2017-09" db="EMBL/GenBank/DDBJ databases">
        <title>Complete Genome Sequence of ansamitocin-producing Bacterium Actinosynnema pretiosum X47.</title>
        <authorList>
            <person name="Cao G."/>
            <person name="Zong G."/>
            <person name="Zhong C."/>
            <person name="Fu J."/>
        </authorList>
    </citation>
    <scope>NUCLEOTIDE SEQUENCE [LARGE SCALE GENOMIC DNA]</scope>
    <source>
        <strain evidence="3">X47</strain>
    </source>
</reference>
<dbReference type="CDD" id="cd00761">
    <property type="entry name" value="Glyco_tranf_GTA_type"/>
    <property type="match status" value="1"/>
</dbReference>
<keyword evidence="1" id="KW-0812">Transmembrane</keyword>
<sequence length="382" mass="39573">MWWQGVVSVGIGDVGIRGALAVALAGTGVVKAVGTAAAWRKVERLPAGVVDDALVAVVVPARDEEANLDRCLRSLRAQAHERLRITVVDDGSTDATAAIARRHAEADPRVRVITAAEPPPGWAGKAHALHVGARAADAEFLLFLDADTEAVPELVGRLVAAARRWRVDLVSVAGHPPARGHSWWSLFAPMTESLLTVASPDGSRGRALAVGHCVLVRRVAHERSGGWEAIRGARVDDLGYAALVRDTGGRTRFADASGALLVHGVDGVGAAWRSVTRSSVALVAETGGGAALFGAAALAQLGYGALPVLMAVRGRGVVRWAGLLAWAAQAATSALYLRRVGQPVARAALAPVGATAFGALLARATWLAGRGGADWKGRDVRG</sequence>
<keyword evidence="1" id="KW-1133">Transmembrane helix</keyword>
<dbReference type="InterPro" id="IPR001173">
    <property type="entry name" value="Glyco_trans_2-like"/>
</dbReference>
<organism evidence="3 4">
    <name type="scientific">Actinosynnema pretiosum</name>
    <dbReference type="NCBI Taxonomy" id="42197"/>
    <lineage>
        <taxon>Bacteria</taxon>
        <taxon>Bacillati</taxon>
        <taxon>Actinomycetota</taxon>
        <taxon>Actinomycetes</taxon>
        <taxon>Pseudonocardiales</taxon>
        <taxon>Pseudonocardiaceae</taxon>
        <taxon>Actinosynnema</taxon>
    </lineage>
</organism>
<feature type="transmembrane region" description="Helical" evidence="1">
    <location>
        <begin position="287"/>
        <end position="310"/>
    </location>
</feature>
<dbReference type="PANTHER" id="PTHR43646">
    <property type="entry name" value="GLYCOSYLTRANSFERASE"/>
    <property type="match status" value="1"/>
</dbReference>
<name>A0A290Z0Y9_9PSEU</name>
<dbReference type="Proteomes" id="UP000218505">
    <property type="component" value="Chromosome"/>
</dbReference>
<evidence type="ECO:0000256" key="1">
    <source>
        <dbReference type="SAM" id="Phobius"/>
    </source>
</evidence>
<accession>A0A290Z0Y9</accession>
<dbReference type="Gene3D" id="3.90.550.10">
    <property type="entry name" value="Spore Coat Polysaccharide Biosynthesis Protein SpsA, Chain A"/>
    <property type="match status" value="1"/>
</dbReference>